<organism evidence="6 7">
    <name type="scientific">Frankliniella occidentalis</name>
    <name type="common">Western flower thrips</name>
    <name type="synonym">Euthrips occidentalis</name>
    <dbReference type="NCBI Taxonomy" id="133901"/>
    <lineage>
        <taxon>Eukaryota</taxon>
        <taxon>Metazoa</taxon>
        <taxon>Ecdysozoa</taxon>
        <taxon>Arthropoda</taxon>
        <taxon>Hexapoda</taxon>
        <taxon>Insecta</taxon>
        <taxon>Pterygota</taxon>
        <taxon>Neoptera</taxon>
        <taxon>Paraneoptera</taxon>
        <taxon>Thysanoptera</taxon>
        <taxon>Terebrantia</taxon>
        <taxon>Thripoidea</taxon>
        <taxon>Thripidae</taxon>
        <taxon>Frankliniella</taxon>
    </lineage>
</organism>
<dbReference type="AlphaFoldDB" id="A0A9C6X7B6"/>
<dbReference type="Gene3D" id="3.20.20.80">
    <property type="entry name" value="Glycosidases"/>
    <property type="match status" value="1"/>
</dbReference>
<dbReference type="OrthoDB" id="65569at2759"/>
<dbReference type="PANTHER" id="PTHR10353:SF36">
    <property type="entry name" value="LP05116P"/>
    <property type="match status" value="1"/>
</dbReference>
<name>A0A9C6X7B6_FRAOC</name>
<feature type="chain" id="PRO_5039007236" evidence="5">
    <location>
        <begin position="26"/>
        <end position="443"/>
    </location>
</feature>
<dbReference type="SUPFAM" id="SSF51445">
    <property type="entry name" value="(Trans)glycosidases"/>
    <property type="match status" value="1"/>
</dbReference>
<dbReference type="GeneID" id="113213602"/>
<evidence type="ECO:0000256" key="3">
    <source>
        <dbReference type="ARBA" id="ARBA00023295"/>
    </source>
</evidence>
<dbReference type="GO" id="GO:0004553">
    <property type="term" value="F:hydrolase activity, hydrolyzing O-glycosyl compounds"/>
    <property type="evidence" value="ECO:0007669"/>
    <property type="project" value="InterPro"/>
</dbReference>
<accession>A0A9C6X7B6</accession>
<keyword evidence="2" id="KW-0378">Hydrolase</keyword>
<evidence type="ECO:0000256" key="1">
    <source>
        <dbReference type="ARBA" id="ARBA00010838"/>
    </source>
</evidence>
<keyword evidence="6" id="KW-1185">Reference proteome</keyword>
<evidence type="ECO:0000256" key="5">
    <source>
        <dbReference type="SAM" id="SignalP"/>
    </source>
</evidence>
<dbReference type="Proteomes" id="UP000504606">
    <property type="component" value="Unplaced"/>
</dbReference>
<evidence type="ECO:0000256" key="2">
    <source>
        <dbReference type="ARBA" id="ARBA00022801"/>
    </source>
</evidence>
<dbReference type="Pfam" id="PF00232">
    <property type="entry name" value="Glyco_hydro_1"/>
    <property type="match status" value="1"/>
</dbReference>
<feature type="signal peptide" evidence="5">
    <location>
        <begin position="1"/>
        <end position="25"/>
    </location>
</feature>
<evidence type="ECO:0000313" key="7">
    <source>
        <dbReference type="RefSeq" id="XP_052130433.1"/>
    </source>
</evidence>
<gene>
    <name evidence="7" type="primary">LOC113213602</name>
</gene>
<sequence length="443" mass="49426">MVCSTAAALVLVAALALVAASPGRALNLDTTGADDVPEIVTETDPKYQIPKSFLLGAGTASYQTEGAWNKDGKGENVFDYLYHKRNYPTNKTGDIACNSYERYEEDIKLAAQMKLDVYRFSIAWTRIFPNGDIAEKNEKGVQHYHNVIKTIKANNMKPMVTIYQFDHPQALETKFGGWLSEQMVEAYVDFADFVFSEYGSEIEHWVTINEANLHCTLVYNGLFPPGTRDANHTVADIYKCIHHEILAHATAYRLYEQKYKKEQGGLLGFGSVSYLARPNSSEWDDIIASDRTNMFDVGLLLHPLIYGDYPAVVKETLKLAHGDEPFLPEFTEEQKQTLPGAIDFVAVNAYLATIVADRRKEDPNRGGGGRGPGMIPMKGVWTDANVTTVVQDTSNIYAEVNTRVPTMHCKKKIEGDFTLKRDTTRRSFTAPGQIHFSTPPMGV</sequence>
<reference evidence="7" key="1">
    <citation type="submission" date="2025-08" db="UniProtKB">
        <authorList>
            <consortium name="RefSeq"/>
        </authorList>
    </citation>
    <scope>IDENTIFICATION</scope>
    <source>
        <tissue evidence="7">Whole organism</tissue>
    </source>
</reference>
<dbReference type="RefSeq" id="XP_052130433.1">
    <property type="nucleotide sequence ID" value="XM_052274473.1"/>
</dbReference>
<keyword evidence="5" id="KW-0732">Signal</keyword>
<dbReference type="InterPro" id="IPR017853">
    <property type="entry name" value="GH"/>
</dbReference>
<proteinExistence type="inferred from homology"/>
<dbReference type="InterPro" id="IPR001360">
    <property type="entry name" value="Glyco_hydro_1"/>
</dbReference>
<comment type="similarity">
    <text evidence="1 4">Belongs to the glycosyl hydrolase 1 family.</text>
</comment>
<dbReference type="KEGG" id="foc:113213602"/>
<dbReference type="GO" id="GO:0005975">
    <property type="term" value="P:carbohydrate metabolic process"/>
    <property type="evidence" value="ECO:0007669"/>
    <property type="project" value="InterPro"/>
</dbReference>
<keyword evidence="3" id="KW-0326">Glycosidase</keyword>
<evidence type="ECO:0000313" key="6">
    <source>
        <dbReference type="Proteomes" id="UP000504606"/>
    </source>
</evidence>
<dbReference type="PANTHER" id="PTHR10353">
    <property type="entry name" value="GLYCOSYL HYDROLASE"/>
    <property type="match status" value="1"/>
</dbReference>
<evidence type="ECO:0000256" key="4">
    <source>
        <dbReference type="RuleBase" id="RU003690"/>
    </source>
</evidence>
<protein>
    <submittedName>
        <fullName evidence="7">Uncharacterized protein LOC113213602</fullName>
    </submittedName>
</protein>